<dbReference type="InterPro" id="IPR057571">
    <property type="entry name" value="SDR_PhqE-like"/>
</dbReference>
<comment type="similarity">
    <text evidence="1">Belongs to the short-chain dehydrogenases/reductases (SDR) family.</text>
</comment>
<sequence length="255" mass="27188">MPGKYQKLVSKRVLVVGGSSGIGYCVAEASLESGASVTISSSSPDRVAKAVEKLKKSYPDGEINGFPCDLSKPSLEADVEKLFEQTGKVDHIVFTAGDALSLIPFEKVTLEDMQKAGQVRFFGQLMVAKVGSRYLSEGPQASITFTTGSTADKPVKGWTVVTSFAAGLHGMARGLAVDLAPVRVNVVSPGPVKTELWNGMMGQEEREKMFKQMGGNLLTKHVALPEEVAESYLWLMKDSNVTGTVVRSDSGALLA</sequence>
<evidence type="ECO:0000256" key="2">
    <source>
        <dbReference type="ARBA" id="ARBA00022857"/>
    </source>
</evidence>
<accession>A0A4Z1K0J4</accession>
<proteinExistence type="inferred from homology"/>
<keyword evidence="3" id="KW-0560">Oxidoreductase</keyword>
<dbReference type="PANTHER" id="PTHR43477:SF1">
    <property type="entry name" value="DIHYDROANTICAPSIN 7-DEHYDROGENASE"/>
    <property type="match status" value="1"/>
</dbReference>
<organism evidence="4 5">
    <name type="scientific">Botrytis elliptica</name>
    <dbReference type="NCBI Taxonomy" id="278938"/>
    <lineage>
        <taxon>Eukaryota</taxon>
        <taxon>Fungi</taxon>
        <taxon>Dikarya</taxon>
        <taxon>Ascomycota</taxon>
        <taxon>Pezizomycotina</taxon>
        <taxon>Leotiomycetes</taxon>
        <taxon>Helotiales</taxon>
        <taxon>Sclerotiniaceae</taxon>
        <taxon>Botrytis</taxon>
    </lineage>
</organism>
<dbReference type="STRING" id="278938.A0A4Z1K0J4"/>
<name>A0A4Z1K0J4_9HELO</name>
<comment type="caution">
    <text evidence="4">The sequence shown here is derived from an EMBL/GenBank/DDBJ whole genome shotgun (WGS) entry which is preliminary data.</text>
</comment>
<protein>
    <submittedName>
        <fullName evidence="4">Uncharacterized protein</fullName>
    </submittedName>
</protein>
<reference evidence="4 5" key="1">
    <citation type="submission" date="2017-12" db="EMBL/GenBank/DDBJ databases">
        <title>Comparative genomics of Botrytis spp.</title>
        <authorList>
            <person name="Valero-Jimenez C.A."/>
            <person name="Tapia P."/>
            <person name="Veloso J."/>
            <person name="Silva-Moreno E."/>
            <person name="Staats M."/>
            <person name="Valdes J.H."/>
            <person name="Van Kan J.A.L."/>
        </authorList>
    </citation>
    <scope>NUCLEOTIDE SEQUENCE [LARGE SCALE GENOMIC DNA]</scope>
    <source>
        <strain evidence="4 5">Be9601</strain>
    </source>
</reference>
<dbReference type="Gene3D" id="3.40.50.720">
    <property type="entry name" value="NAD(P)-binding Rossmann-like Domain"/>
    <property type="match status" value="1"/>
</dbReference>
<dbReference type="OrthoDB" id="294295at2759"/>
<keyword evidence="5" id="KW-1185">Reference proteome</keyword>
<evidence type="ECO:0000256" key="3">
    <source>
        <dbReference type="ARBA" id="ARBA00023002"/>
    </source>
</evidence>
<evidence type="ECO:0000256" key="1">
    <source>
        <dbReference type="ARBA" id="ARBA00006484"/>
    </source>
</evidence>
<evidence type="ECO:0000313" key="4">
    <source>
        <dbReference type="EMBL" id="TGO77470.1"/>
    </source>
</evidence>
<dbReference type="GO" id="GO:0016491">
    <property type="term" value="F:oxidoreductase activity"/>
    <property type="evidence" value="ECO:0007669"/>
    <property type="project" value="UniProtKB-KW"/>
</dbReference>
<gene>
    <name evidence="4" type="ORF">BELL_0106g00050</name>
</gene>
<dbReference type="PANTHER" id="PTHR43477">
    <property type="entry name" value="DIHYDROANTICAPSIN 7-DEHYDROGENASE"/>
    <property type="match status" value="1"/>
</dbReference>
<dbReference type="PRINTS" id="PR00081">
    <property type="entry name" value="GDHRDH"/>
</dbReference>
<dbReference type="CDD" id="cd05233">
    <property type="entry name" value="SDR_c"/>
    <property type="match status" value="1"/>
</dbReference>
<dbReference type="Proteomes" id="UP000297229">
    <property type="component" value="Unassembled WGS sequence"/>
</dbReference>
<dbReference type="Pfam" id="PF23441">
    <property type="entry name" value="SDR"/>
    <property type="match status" value="1"/>
</dbReference>
<dbReference type="InterPro" id="IPR051122">
    <property type="entry name" value="SDR_DHRS6-like"/>
</dbReference>
<keyword evidence="2" id="KW-0521">NADP</keyword>
<dbReference type="EMBL" id="PQXM01000105">
    <property type="protein sequence ID" value="TGO77470.1"/>
    <property type="molecule type" value="Genomic_DNA"/>
</dbReference>
<dbReference type="InterPro" id="IPR036291">
    <property type="entry name" value="NAD(P)-bd_dom_sf"/>
</dbReference>
<evidence type="ECO:0000313" key="5">
    <source>
        <dbReference type="Proteomes" id="UP000297229"/>
    </source>
</evidence>
<dbReference type="InterPro" id="IPR002347">
    <property type="entry name" value="SDR_fam"/>
</dbReference>
<dbReference type="SUPFAM" id="SSF51735">
    <property type="entry name" value="NAD(P)-binding Rossmann-fold domains"/>
    <property type="match status" value="1"/>
</dbReference>
<dbReference type="AlphaFoldDB" id="A0A4Z1K0J4"/>